<evidence type="ECO:0000313" key="5">
    <source>
        <dbReference type="Proteomes" id="UP000480556"/>
    </source>
</evidence>
<keyword evidence="1" id="KW-1133">Transmembrane helix</keyword>
<feature type="transmembrane region" description="Helical" evidence="1">
    <location>
        <begin position="86"/>
        <end position="106"/>
    </location>
</feature>
<keyword evidence="1" id="KW-0472">Membrane</keyword>
<dbReference type="EMBL" id="WITK01000001">
    <property type="protein sequence ID" value="MQW90997.1"/>
    <property type="molecule type" value="Genomic_DNA"/>
</dbReference>
<dbReference type="EMBL" id="CP045650">
    <property type="protein sequence ID" value="QGA10177.1"/>
    <property type="molecule type" value="Genomic_DNA"/>
</dbReference>
<organism evidence="2 5">
    <name type="scientific">Acinetobacter wanghuae</name>
    <dbReference type="NCBI Taxonomy" id="2662362"/>
    <lineage>
        <taxon>Bacteria</taxon>
        <taxon>Pseudomonadati</taxon>
        <taxon>Pseudomonadota</taxon>
        <taxon>Gammaproteobacteria</taxon>
        <taxon>Moraxellales</taxon>
        <taxon>Moraxellaceae</taxon>
        <taxon>Acinetobacter</taxon>
    </lineage>
</organism>
<evidence type="ECO:0000313" key="2">
    <source>
        <dbReference type="EMBL" id="MQW90997.1"/>
    </source>
</evidence>
<evidence type="ECO:0000313" key="4">
    <source>
        <dbReference type="Proteomes" id="UP000327478"/>
    </source>
</evidence>
<feature type="transmembrane region" description="Helical" evidence="1">
    <location>
        <begin position="58"/>
        <end position="79"/>
    </location>
</feature>
<dbReference type="Proteomes" id="UP000327478">
    <property type="component" value="Chromosome"/>
</dbReference>
<evidence type="ECO:0000313" key="3">
    <source>
        <dbReference type="EMBL" id="QGA10177.1"/>
    </source>
</evidence>
<dbReference type="AlphaFoldDB" id="A0A5Q0NZ50"/>
<evidence type="ECO:0000256" key="1">
    <source>
        <dbReference type="SAM" id="Phobius"/>
    </source>
</evidence>
<name>A0A5Q0NZ50_9GAMM</name>
<accession>A0A5Q0NZ50</accession>
<sequence>MFLRLHQPIILSRNKLAGYLSLALVGGLCAKTIAILLPSFDLGGEHQRQLFVEMTADIVVYSVFYFIFIFVPLYIFFNIIRKLNQFHLLSVIMTCSMTGFSYILLFESLQHSAEKSSTLDVEIICFGFGVILSFIYLCVRSLGKHAPSKPSISR</sequence>
<reference evidence="4 5" key="1">
    <citation type="submission" date="2019-10" db="EMBL/GenBank/DDBJ databases">
        <authorList>
            <person name="Dong K."/>
        </authorList>
    </citation>
    <scope>NUCLEOTIDE SEQUENCE [LARGE SCALE GENOMIC DNA]</scope>
    <source>
        <strain evidence="3">Dk386</strain>
        <strain evidence="4">dk386</strain>
        <strain evidence="2">Dk771</strain>
        <strain evidence="5">dk771</strain>
    </source>
</reference>
<gene>
    <name evidence="3" type="ORF">GFH30_01645</name>
    <name evidence="2" type="ORF">GHJ48_01060</name>
</gene>
<evidence type="ECO:0008006" key="6">
    <source>
        <dbReference type="Google" id="ProtNLM"/>
    </source>
</evidence>
<protein>
    <recommendedName>
        <fullName evidence="6">DUF2569 family protein</fullName>
    </recommendedName>
</protein>
<feature type="transmembrane region" description="Helical" evidence="1">
    <location>
        <begin position="118"/>
        <end position="139"/>
    </location>
</feature>
<proteinExistence type="predicted"/>
<keyword evidence="4" id="KW-1185">Reference proteome</keyword>
<dbReference type="Proteomes" id="UP000480556">
    <property type="component" value="Unassembled WGS sequence"/>
</dbReference>
<dbReference type="RefSeq" id="WP_153370536.1">
    <property type="nucleotide sequence ID" value="NZ_CP045650.1"/>
</dbReference>
<feature type="transmembrane region" description="Helical" evidence="1">
    <location>
        <begin position="16"/>
        <end position="38"/>
    </location>
</feature>
<keyword evidence="1" id="KW-0812">Transmembrane</keyword>